<comment type="caution">
    <text evidence="1">The sequence shown here is derived from an EMBL/GenBank/DDBJ whole genome shotgun (WGS) entry which is preliminary data.</text>
</comment>
<evidence type="ECO:0000313" key="1">
    <source>
        <dbReference type="EMBL" id="TWF49474.1"/>
    </source>
</evidence>
<protein>
    <submittedName>
        <fullName evidence="1">Uncharacterized protein</fullName>
    </submittedName>
</protein>
<organism evidence="1 2">
    <name type="scientific">Neorhizobium alkalisoli</name>
    <dbReference type="NCBI Taxonomy" id="528178"/>
    <lineage>
        <taxon>Bacteria</taxon>
        <taxon>Pseudomonadati</taxon>
        <taxon>Pseudomonadota</taxon>
        <taxon>Alphaproteobacteria</taxon>
        <taxon>Hyphomicrobiales</taxon>
        <taxon>Rhizobiaceae</taxon>
        <taxon>Rhizobium/Agrobacterium group</taxon>
        <taxon>Neorhizobium</taxon>
    </lineage>
</organism>
<sequence length="180" mass="19661">MNARIPPSAFGAVAPASTRAKFLAQASSFRLNIHGNTDMTIYAQPAVRPTSTPAAPATFVVTDFLHGAGAIALMDRSRRLNCAGKVKESSQRRAIALARACRIFLSLERKEVQRRGLPATRSERGMAVLMAEVDAIMRLFWAGSTYQALPAARSFRRALREYERAVSDAAALLNLVTEIR</sequence>
<proteinExistence type="predicted"/>
<dbReference type="AlphaFoldDB" id="A0A561QGI9"/>
<gene>
    <name evidence="1" type="ORF">FHW37_108144</name>
</gene>
<accession>A0A561QGI9</accession>
<dbReference type="Proteomes" id="UP000320653">
    <property type="component" value="Unassembled WGS sequence"/>
</dbReference>
<keyword evidence="2" id="KW-1185">Reference proteome</keyword>
<evidence type="ECO:0000313" key="2">
    <source>
        <dbReference type="Proteomes" id="UP000320653"/>
    </source>
</evidence>
<dbReference type="EMBL" id="VIWP01000008">
    <property type="protein sequence ID" value="TWF49474.1"/>
    <property type="molecule type" value="Genomic_DNA"/>
</dbReference>
<dbReference type="RefSeq" id="WP_145641522.1">
    <property type="nucleotide sequence ID" value="NZ_VIWP01000008.1"/>
</dbReference>
<reference evidence="1 2" key="1">
    <citation type="submission" date="2019-06" db="EMBL/GenBank/DDBJ databases">
        <title>Sorghum-associated microbial communities from plants grown in Nebraska, USA.</title>
        <authorList>
            <person name="Schachtman D."/>
        </authorList>
    </citation>
    <scope>NUCLEOTIDE SEQUENCE [LARGE SCALE GENOMIC DNA]</scope>
    <source>
        <strain evidence="1 2">1225</strain>
    </source>
</reference>
<name>A0A561QGI9_9HYPH</name>